<feature type="compositionally biased region" description="Basic and acidic residues" evidence="1">
    <location>
        <begin position="38"/>
        <end position="55"/>
    </location>
</feature>
<sequence length="62" mass="7406">MERVSIRAKANRTGEGKQGTKYFPRFEKRHYASEHTKLIEKENEEKITEQSEKLQEAGQYYK</sequence>
<dbReference type="AlphaFoldDB" id="A0ABD0KUN4"/>
<keyword evidence="3" id="KW-1185">Reference proteome</keyword>
<organism evidence="2 3">
    <name type="scientific">Batillaria attramentaria</name>
    <dbReference type="NCBI Taxonomy" id="370345"/>
    <lineage>
        <taxon>Eukaryota</taxon>
        <taxon>Metazoa</taxon>
        <taxon>Spiralia</taxon>
        <taxon>Lophotrochozoa</taxon>
        <taxon>Mollusca</taxon>
        <taxon>Gastropoda</taxon>
        <taxon>Caenogastropoda</taxon>
        <taxon>Sorbeoconcha</taxon>
        <taxon>Cerithioidea</taxon>
        <taxon>Batillariidae</taxon>
        <taxon>Batillaria</taxon>
    </lineage>
</organism>
<proteinExistence type="predicted"/>
<accession>A0ABD0KUN4</accession>
<feature type="region of interest" description="Disordered" evidence="1">
    <location>
        <begin position="38"/>
        <end position="62"/>
    </location>
</feature>
<evidence type="ECO:0000313" key="2">
    <source>
        <dbReference type="EMBL" id="KAK7490875.1"/>
    </source>
</evidence>
<feature type="non-terminal residue" evidence="2">
    <location>
        <position position="62"/>
    </location>
</feature>
<reference evidence="2 3" key="1">
    <citation type="journal article" date="2023" name="Sci. Data">
        <title>Genome assembly of the Korean intertidal mud-creeper Batillaria attramentaria.</title>
        <authorList>
            <person name="Patra A.K."/>
            <person name="Ho P.T."/>
            <person name="Jun S."/>
            <person name="Lee S.J."/>
            <person name="Kim Y."/>
            <person name="Won Y.J."/>
        </authorList>
    </citation>
    <scope>NUCLEOTIDE SEQUENCE [LARGE SCALE GENOMIC DNA]</scope>
    <source>
        <strain evidence="2">Wonlab-2016</strain>
    </source>
</reference>
<feature type="region of interest" description="Disordered" evidence="1">
    <location>
        <begin position="1"/>
        <end position="20"/>
    </location>
</feature>
<protein>
    <submittedName>
        <fullName evidence="2">Uncharacterized protein</fullName>
    </submittedName>
</protein>
<dbReference type="Proteomes" id="UP001519460">
    <property type="component" value="Unassembled WGS sequence"/>
</dbReference>
<name>A0ABD0KUN4_9CAEN</name>
<evidence type="ECO:0000313" key="3">
    <source>
        <dbReference type="Proteomes" id="UP001519460"/>
    </source>
</evidence>
<dbReference type="EMBL" id="JACVVK020000122">
    <property type="protein sequence ID" value="KAK7490875.1"/>
    <property type="molecule type" value="Genomic_DNA"/>
</dbReference>
<gene>
    <name evidence="2" type="ORF">BaRGS_00017931</name>
</gene>
<evidence type="ECO:0000256" key="1">
    <source>
        <dbReference type="SAM" id="MobiDB-lite"/>
    </source>
</evidence>
<comment type="caution">
    <text evidence="2">The sequence shown here is derived from an EMBL/GenBank/DDBJ whole genome shotgun (WGS) entry which is preliminary data.</text>
</comment>